<feature type="region of interest" description="Disordered" evidence="2">
    <location>
        <begin position="1537"/>
        <end position="1557"/>
    </location>
</feature>
<feature type="compositionally biased region" description="Polar residues" evidence="2">
    <location>
        <begin position="328"/>
        <end position="340"/>
    </location>
</feature>
<dbReference type="PANTHER" id="PTHR47340">
    <property type="entry name" value="DUPLICATED HOMEODOMAIN-LIKE SUPERFAMILY PROTEIN"/>
    <property type="match status" value="1"/>
</dbReference>
<feature type="region of interest" description="Disordered" evidence="2">
    <location>
        <begin position="236"/>
        <end position="460"/>
    </location>
</feature>
<feature type="compositionally biased region" description="Low complexity" evidence="2">
    <location>
        <begin position="1379"/>
        <end position="1391"/>
    </location>
</feature>
<feature type="region of interest" description="Disordered" evidence="2">
    <location>
        <begin position="158"/>
        <end position="190"/>
    </location>
</feature>
<feature type="region of interest" description="Disordered" evidence="2">
    <location>
        <begin position="2116"/>
        <end position="2155"/>
    </location>
</feature>
<organism evidence="6">
    <name type="scientific">Tetraselmis sp. GSL018</name>
    <dbReference type="NCBI Taxonomy" id="582737"/>
    <lineage>
        <taxon>Eukaryota</taxon>
        <taxon>Viridiplantae</taxon>
        <taxon>Chlorophyta</taxon>
        <taxon>core chlorophytes</taxon>
        <taxon>Chlorodendrophyceae</taxon>
        <taxon>Chlorodendrales</taxon>
        <taxon>Chlorodendraceae</taxon>
        <taxon>Tetraselmis</taxon>
    </lineage>
</organism>
<feature type="compositionally biased region" description="Polar residues" evidence="2">
    <location>
        <begin position="2146"/>
        <end position="2155"/>
    </location>
</feature>
<feature type="region of interest" description="Disordered" evidence="2">
    <location>
        <begin position="779"/>
        <end position="899"/>
    </location>
</feature>
<feature type="domain" description="SANT" evidence="4">
    <location>
        <begin position="1103"/>
        <end position="1154"/>
    </location>
</feature>
<feature type="region of interest" description="Disordered" evidence="2">
    <location>
        <begin position="1950"/>
        <end position="2084"/>
    </location>
</feature>
<feature type="region of interest" description="Disordered" evidence="2">
    <location>
        <begin position="1437"/>
        <end position="1498"/>
    </location>
</feature>
<feature type="region of interest" description="Disordered" evidence="2">
    <location>
        <begin position="1884"/>
        <end position="1922"/>
    </location>
</feature>
<dbReference type="InterPro" id="IPR009057">
    <property type="entry name" value="Homeodomain-like_sf"/>
</dbReference>
<feature type="compositionally biased region" description="Polar residues" evidence="2">
    <location>
        <begin position="89"/>
        <end position="102"/>
    </location>
</feature>
<dbReference type="PROSITE" id="PS51293">
    <property type="entry name" value="SANT"/>
    <property type="match status" value="2"/>
</dbReference>
<feature type="compositionally biased region" description="Polar residues" evidence="2">
    <location>
        <begin position="404"/>
        <end position="414"/>
    </location>
</feature>
<feature type="compositionally biased region" description="Basic and acidic residues" evidence="2">
    <location>
        <begin position="512"/>
        <end position="527"/>
    </location>
</feature>
<evidence type="ECO:0000256" key="1">
    <source>
        <dbReference type="SAM" id="Coils"/>
    </source>
</evidence>
<feature type="compositionally biased region" description="Basic and acidic residues" evidence="2">
    <location>
        <begin position="1996"/>
        <end position="2010"/>
    </location>
</feature>
<evidence type="ECO:0000259" key="3">
    <source>
        <dbReference type="PROSITE" id="PS50090"/>
    </source>
</evidence>
<dbReference type="EMBL" id="GBEZ01021691">
    <property type="protein sequence ID" value="JAC65078.1"/>
    <property type="molecule type" value="Transcribed_RNA"/>
</dbReference>
<reference evidence="6" key="1">
    <citation type="submission" date="2014-05" db="EMBL/GenBank/DDBJ databases">
        <title>The transcriptome of the halophilic microalga Tetraselmis sp. GSL018 isolated from the Great Salt Lake, Utah.</title>
        <authorList>
            <person name="Jinkerson R.E."/>
            <person name="D'Adamo S."/>
            <person name="Posewitz M.C."/>
        </authorList>
    </citation>
    <scope>NUCLEOTIDE SEQUENCE</scope>
    <source>
        <strain evidence="6">GSL018</strain>
    </source>
</reference>
<feature type="compositionally biased region" description="Basic and acidic residues" evidence="2">
    <location>
        <begin position="1"/>
        <end position="15"/>
    </location>
</feature>
<dbReference type="SMART" id="SM00717">
    <property type="entry name" value="SANT"/>
    <property type="match status" value="2"/>
</dbReference>
<feature type="compositionally biased region" description="Basic and acidic residues" evidence="2">
    <location>
        <begin position="868"/>
        <end position="885"/>
    </location>
</feature>
<feature type="compositionally biased region" description="Low complexity" evidence="2">
    <location>
        <begin position="494"/>
        <end position="511"/>
    </location>
</feature>
<feature type="compositionally biased region" description="Basic and acidic residues" evidence="2">
    <location>
        <begin position="1699"/>
        <end position="1711"/>
    </location>
</feature>
<proteinExistence type="predicted"/>
<dbReference type="PROSITE" id="PS50090">
    <property type="entry name" value="MYB_LIKE"/>
    <property type="match status" value="1"/>
</dbReference>
<dbReference type="InterPro" id="IPR001005">
    <property type="entry name" value="SANT/Myb"/>
</dbReference>
<gene>
    <name evidence="6" type="primary">NCOR1</name>
    <name evidence="6" type="ORF">TSPGSL018_16870</name>
</gene>
<sequence length="2155" mass="229510">MAEDPRHHGRQDRGAEPGPVYTRLERGLSKKREWPGAGPDRPTFSPRSLPAPGTLPMKRVRHEPVSPSGRDSDRLGGAAYRPGSLFSDRPSNSLITSQNGPSLVQRRPLSGAIFPSDRGRSFSPIMGNYGGREGFMFAHGRGAGIRDGSCWDIRESVPWRGGASTQPPPPPPRPVEGPAVPAEASAKQAGGEIEAGEIPADLRANMSGNDISSAKSSGWDKAPVMAALLAKPVHRTTSFPSVPGLALGPPKLAKHPSEGALQGSEQPGTSKPVMSGKVKDPRTSDSGDVNVTRATEKTLDTDVRLEPRKVTSQNHSFRLEPRKAVPSVSASMSMEPQASATGLEGEVQKNASEAGPTLSSPSRNARLGANDTDASASCLSAAAKHQEPRRKRLGWGQGLARRSNFLQPTASLPSEQEDANKDAKEQTAPASGQAQVEADAKEKEDPTFDGKNAGGSEVAPGGAVDVVAVEAPHTCQGQKPGVCIGSTAAVLVAGASGPSGSTESPTPAAAPIEERAHPSPGNHKESCPDEAPVPQSFGLGDSETNHGVSGVAAEVQRTSAMPCGQNGLPTACGTDPTTLAPKSLKRKASSEIICSPQSGDSPDLTASKGLEPHSTHPAGPNAAANLKPTSSPARDPRRPDSFQPPSSPATKFLAAPRKSLNSTLPPPPPPLLSNSQGMQVDKIHIEEGHGAYPTGRAELDKAIQESSEAGFNSWKTEPDSDEAQKAPQAGQQRMESTGCEGTEPSKVAGLKERKAALFVRIEEVENDMEAIEKQLATARSDLEASQQAVKESEEQLQGVGPAPEAPELTDSDGDVSSMSEDDDGDESKLAEFRAGNESDQGELAGIQEQLELVRARLKDSEGSAQASREAHESALRAVEEKEEAIRNIPPPPPPEPPADASVIGRCAFVAAILEKNKWCAAVAESALHPMLPSSMVCPLDRKQESEQQNQSVGDGFNPYRKTVVPWHSSRVSDCEVYIRNKAQHKKMLQSKGLWDYLRRWHSGMQDKSLSLVKKYVQLRAREREMQASSGDDRGQGSPRLDQSHLTTEEKDAQVINKLQALERLKNMVKLPPQLIDEKEREARAIASDCGLVEDPVTELEAFKLANIWTPEERKIFVDKFQQFPKDFRRVASYLEHRSVGDCIQFFYENQKSDDFANYRRKKQLKKRKLYGEGSKKRGYMIAGAARQGGVVAQQRAREEADRRAKEEEKLAKAARARAERAALRENARAEAVAAAADAAFGVEDEERLLDALPQPVPAPRGPKEPLDRKTRDLLAVKPKKPKDKSKDKAHRPSAPQAGLDLQDGAGDIVVNAHWTEADQVAFLEAFREFGKDWKAIAAHVKTKTETACKSFFGKQRKRMGLDKLAPEHGSARIRHGAGDRPAAADDGATASAMDEAADGLVEGSGVRAGRSVSQNMESQAAYELAAIAAETQLLADETMDNSSPRHSPPKDSVPAVRAPPPRPSSTGATGRRTPRVRNDSEGAGRARQDHAHRHEDPRSDDVLAHLRAASASGLLPGFPDSVAAQFEQNLQYLRQQCPDSVPSGTGASSHMPNLPPGMSAAMQQLAMQQAGGMLGPQHLMQMGLPGMQGLLNQGGMLPPAMQAVMMQPGMMQLAGLQQLGLLAGMHGSTLGAGLGGAYGDAGGAASSLHQRTSSGGNLRREKQSSGQDVEGQSGKGARGSGPEDEAKLFGTDLRMLSHREQRRSEDDRGSQESHPSSSGDRGVGDREDGGEPDPSGALRSRKPGSPRRGSQNLQSGGSRKQQQQTAARDSGAAGHGAYGSAFPGMMLGMGPNPFMPWTSEGADTDPSASAIPSSMAFAAMMRERLGAEGQRLGFEDMSSSERALLAALQQQQQQRPRMDGMGMWPDMRGIEAHPDIQRLLAGISKGSSSPSLRDLESWHMGGKSRGEGSPCPDRIPDGSENPTLQQLMQHQAALARMPFWPGSSFHQAEAAWRPASSATGSYDEREGPARSSQDGTSKAAEDKPRSSLPQRRRSSRRAEEANTGGERDARSGPAAGFGGFGWPAAAPPLGWGPGMGFPPGFQQPRGQNWPAPGQNGGAGGETSGRHEGQREGSGSASEAMSQQEMQEHLARYDLMMALAQGRPSMMPHHMPHLNPFGFGSGSLGLGNGLLPPMQQPPSEARGGRKSPTQAGQDPS</sequence>
<dbReference type="InterPro" id="IPR017884">
    <property type="entry name" value="SANT_dom"/>
</dbReference>
<dbReference type="SUPFAM" id="SSF46689">
    <property type="entry name" value="Homeodomain-like"/>
    <property type="match status" value="2"/>
</dbReference>
<feature type="region of interest" description="Disordered" evidence="2">
    <location>
        <begin position="1699"/>
        <end position="1775"/>
    </location>
</feature>
<evidence type="ECO:0000259" key="5">
    <source>
        <dbReference type="PROSITE" id="PS51294"/>
    </source>
</evidence>
<dbReference type="Gene3D" id="1.10.287.1490">
    <property type="match status" value="1"/>
</dbReference>
<dbReference type="Gene3D" id="1.20.58.1880">
    <property type="match status" value="1"/>
</dbReference>
<feature type="compositionally biased region" description="Acidic residues" evidence="2">
    <location>
        <begin position="807"/>
        <end position="825"/>
    </location>
</feature>
<feature type="compositionally biased region" description="Pro residues" evidence="2">
    <location>
        <begin position="888"/>
        <end position="897"/>
    </location>
</feature>
<feature type="region of interest" description="Disordered" evidence="2">
    <location>
        <begin position="1250"/>
        <end position="1302"/>
    </location>
</feature>
<evidence type="ECO:0000313" key="6">
    <source>
        <dbReference type="EMBL" id="JAC65078.1"/>
    </source>
</evidence>
<evidence type="ECO:0000259" key="4">
    <source>
        <dbReference type="PROSITE" id="PS51293"/>
    </source>
</evidence>
<dbReference type="Gene3D" id="1.10.10.60">
    <property type="entry name" value="Homeodomain-like"/>
    <property type="match status" value="1"/>
</dbReference>
<feature type="compositionally biased region" description="Basic residues" evidence="2">
    <location>
        <begin position="1277"/>
        <end position="1291"/>
    </location>
</feature>
<feature type="domain" description="SANT" evidence="4">
    <location>
        <begin position="1309"/>
        <end position="1360"/>
    </location>
</feature>
<feature type="compositionally biased region" description="Polar residues" evidence="2">
    <location>
        <begin position="1751"/>
        <end position="1767"/>
    </location>
</feature>
<evidence type="ECO:0000256" key="2">
    <source>
        <dbReference type="SAM" id="MobiDB-lite"/>
    </source>
</evidence>
<feature type="compositionally biased region" description="Polar residues" evidence="2">
    <location>
        <begin position="1537"/>
        <end position="1551"/>
    </location>
</feature>
<keyword evidence="1" id="KW-0175">Coiled coil</keyword>
<feature type="compositionally biased region" description="Pro residues" evidence="2">
    <location>
        <begin position="166"/>
        <end position="175"/>
    </location>
</feature>
<feature type="compositionally biased region" description="Basic and acidic residues" evidence="2">
    <location>
        <begin position="851"/>
        <end position="861"/>
    </location>
</feature>
<feature type="compositionally biased region" description="Basic and acidic residues" evidence="2">
    <location>
        <begin position="294"/>
        <end position="309"/>
    </location>
</feature>
<dbReference type="InterPro" id="IPR017930">
    <property type="entry name" value="Myb_dom"/>
</dbReference>
<dbReference type="PROSITE" id="PS51294">
    <property type="entry name" value="HTH_MYB"/>
    <property type="match status" value="1"/>
</dbReference>
<feature type="compositionally biased region" description="Polar residues" evidence="2">
    <location>
        <begin position="2072"/>
        <end position="2084"/>
    </location>
</feature>
<feature type="compositionally biased region" description="Basic and acidic residues" evidence="2">
    <location>
        <begin position="826"/>
        <end position="836"/>
    </location>
</feature>
<feature type="compositionally biased region" description="Basic and acidic residues" evidence="2">
    <location>
        <begin position="438"/>
        <end position="448"/>
    </location>
</feature>
<feature type="compositionally biased region" description="Basic and acidic residues" evidence="2">
    <location>
        <begin position="1023"/>
        <end position="1034"/>
    </location>
</feature>
<feature type="region of interest" description="Disordered" evidence="2">
    <location>
        <begin position="1371"/>
        <end position="1391"/>
    </location>
</feature>
<feature type="compositionally biased region" description="Basic and acidic residues" evidence="2">
    <location>
        <begin position="23"/>
        <end position="34"/>
    </location>
</feature>
<feature type="region of interest" description="Disordered" evidence="2">
    <location>
        <begin position="1023"/>
        <end position="1048"/>
    </location>
</feature>
<feature type="region of interest" description="Disordered" evidence="2">
    <location>
        <begin position="1643"/>
        <end position="1686"/>
    </location>
</feature>
<feature type="compositionally biased region" description="Basic and acidic residues" evidence="2">
    <location>
        <begin position="1476"/>
        <end position="1498"/>
    </location>
</feature>
<protein>
    <submittedName>
        <fullName evidence="6">Nuclear receptor co-repressor 1</fullName>
    </submittedName>
</protein>
<feature type="domain" description="Myb-like" evidence="3">
    <location>
        <begin position="1314"/>
        <end position="1356"/>
    </location>
</feature>
<feature type="compositionally biased region" description="Low complexity" evidence="2">
    <location>
        <begin position="2038"/>
        <end position="2047"/>
    </location>
</feature>
<feature type="domain" description="HTH myb-type" evidence="5">
    <location>
        <begin position="1306"/>
        <end position="1360"/>
    </location>
</feature>
<feature type="compositionally biased region" description="Basic and acidic residues" evidence="2">
    <location>
        <begin position="1261"/>
        <end position="1274"/>
    </location>
</feature>
<dbReference type="CDD" id="cd00167">
    <property type="entry name" value="SANT"/>
    <property type="match status" value="1"/>
</dbReference>
<dbReference type="PANTHER" id="PTHR47340:SF1">
    <property type="entry name" value="DUPLICATED HOMEODOMAIN-LIKE SUPERFAMILY PROTEIN"/>
    <property type="match status" value="1"/>
</dbReference>
<feature type="coiled-coil region" evidence="1">
    <location>
        <begin position="1190"/>
        <end position="1226"/>
    </location>
</feature>
<dbReference type="Pfam" id="PF00249">
    <property type="entry name" value="Myb_DNA-binding"/>
    <property type="match status" value="2"/>
</dbReference>
<feature type="region of interest" description="Disordered" evidence="2">
    <location>
        <begin position="1"/>
        <end position="116"/>
    </location>
</feature>
<accession>A0A061QZE1</accession>
<feature type="compositionally biased region" description="Gly residues" evidence="2">
    <location>
        <begin position="2118"/>
        <end position="2127"/>
    </location>
</feature>
<keyword evidence="6" id="KW-0675">Receptor</keyword>
<name>A0A061QZE1_9CHLO</name>
<feature type="compositionally biased region" description="Polar residues" evidence="2">
    <location>
        <begin position="704"/>
        <end position="715"/>
    </location>
</feature>
<feature type="region of interest" description="Disordered" evidence="2">
    <location>
        <begin position="494"/>
        <end position="751"/>
    </location>
</feature>